<dbReference type="PANTHER" id="PTHR42801:SF23">
    <property type="entry name" value="PEROXIREDOXIN DOT5"/>
    <property type="match status" value="1"/>
</dbReference>
<dbReference type="GO" id="GO:0045454">
    <property type="term" value="P:cell redox homeostasis"/>
    <property type="evidence" value="ECO:0007669"/>
    <property type="project" value="TreeGrafter"/>
</dbReference>
<dbReference type="PROSITE" id="PS51352">
    <property type="entry name" value="THIOREDOXIN_2"/>
    <property type="match status" value="1"/>
</dbReference>
<evidence type="ECO:0000313" key="16">
    <source>
        <dbReference type="EMBL" id="KAF2142390.1"/>
    </source>
</evidence>
<dbReference type="InterPro" id="IPR000866">
    <property type="entry name" value="AhpC/TSA"/>
</dbReference>
<dbReference type="InterPro" id="IPR036249">
    <property type="entry name" value="Thioredoxin-like_sf"/>
</dbReference>
<keyword evidence="4" id="KW-0575">Peroxidase</keyword>
<accession>A0A6A6BDZ5</accession>
<keyword evidence="5" id="KW-0049">Antioxidant</keyword>
<dbReference type="GO" id="GO:0008379">
    <property type="term" value="F:thioredoxin peroxidase activity"/>
    <property type="evidence" value="ECO:0007669"/>
    <property type="project" value="TreeGrafter"/>
</dbReference>
<evidence type="ECO:0000256" key="5">
    <source>
        <dbReference type="ARBA" id="ARBA00022862"/>
    </source>
</evidence>
<keyword evidence="8" id="KW-0539">Nucleus</keyword>
<evidence type="ECO:0000259" key="15">
    <source>
        <dbReference type="PROSITE" id="PS51352"/>
    </source>
</evidence>
<keyword evidence="6" id="KW-0560">Oxidoreductase</keyword>
<keyword evidence="9" id="KW-0676">Redox-active center</keyword>
<dbReference type="Proteomes" id="UP000799438">
    <property type="component" value="Unassembled WGS sequence"/>
</dbReference>
<comment type="subcellular location">
    <subcellularLocation>
        <location evidence="1">Nucleus</location>
    </subcellularLocation>
</comment>
<evidence type="ECO:0000256" key="14">
    <source>
        <dbReference type="SAM" id="MobiDB-lite"/>
    </source>
</evidence>
<evidence type="ECO:0000256" key="11">
    <source>
        <dbReference type="ARBA" id="ARBA00038489"/>
    </source>
</evidence>
<dbReference type="GO" id="GO:0005634">
    <property type="term" value="C:nucleus"/>
    <property type="evidence" value="ECO:0007669"/>
    <property type="project" value="UniProtKB-SubCell"/>
</dbReference>
<dbReference type="InterPro" id="IPR050924">
    <property type="entry name" value="Peroxiredoxin_BCP/PrxQ"/>
</dbReference>
<evidence type="ECO:0000313" key="17">
    <source>
        <dbReference type="Proteomes" id="UP000799438"/>
    </source>
</evidence>
<evidence type="ECO:0000256" key="10">
    <source>
        <dbReference type="ARBA" id="ARBA00032824"/>
    </source>
</evidence>
<dbReference type="Gene3D" id="3.40.30.10">
    <property type="entry name" value="Glutaredoxin"/>
    <property type="match status" value="1"/>
</dbReference>
<evidence type="ECO:0000256" key="8">
    <source>
        <dbReference type="ARBA" id="ARBA00023242"/>
    </source>
</evidence>
<reference evidence="16" key="1">
    <citation type="journal article" date="2020" name="Stud. Mycol.">
        <title>101 Dothideomycetes genomes: a test case for predicting lifestyles and emergence of pathogens.</title>
        <authorList>
            <person name="Haridas S."/>
            <person name="Albert R."/>
            <person name="Binder M."/>
            <person name="Bloem J."/>
            <person name="Labutti K."/>
            <person name="Salamov A."/>
            <person name="Andreopoulos B."/>
            <person name="Baker S."/>
            <person name="Barry K."/>
            <person name="Bills G."/>
            <person name="Bluhm B."/>
            <person name="Cannon C."/>
            <person name="Castanera R."/>
            <person name="Culley D."/>
            <person name="Daum C."/>
            <person name="Ezra D."/>
            <person name="Gonzalez J."/>
            <person name="Henrissat B."/>
            <person name="Kuo A."/>
            <person name="Liang C."/>
            <person name="Lipzen A."/>
            <person name="Lutzoni F."/>
            <person name="Magnuson J."/>
            <person name="Mondo S."/>
            <person name="Nolan M."/>
            <person name="Ohm R."/>
            <person name="Pangilinan J."/>
            <person name="Park H.-J."/>
            <person name="Ramirez L."/>
            <person name="Alfaro M."/>
            <person name="Sun H."/>
            <person name="Tritt A."/>
            <person name="Yoshinaga Y."/>
            <person name="Zwiers L.-H."/>
            <person name="Turgeon B."/>
            <person name="Goodwin S."/>
            <person name="Spatafora J."/>
            <person name="Crous P."/>
            <person name="Grigoriev I."/>
        </authorList>
    </citation>
    <scope>NUCLEOTIDE SEQUENCE</scope>
    <source>
        <strain evidence="16">CBS 121167</strain>
    </source>
</reference>
<comment type="subunit">
    <text evidence="2">Monomer.</text>
</comment>
<gene>
    <name evidence="16" type="ORF">K452DRAFT_226955</name>
</gene>
<feature type="compositionally biased region" description="Basic and acidic residues" evidence="14">
    <location>
        <begin position="30"/>
        <end position="41"/>
    </location>
</feature>
<evidence type="ECO:0000256" key="3">
    <source>
        <dbReference type="ARBA" id="ARBA00013017"/>
    </source>
</evidence>
<dbReference type="GeneID" id="54294365"/>
<organism evidence="16 17">
    <name type="scientific">Aplosporella prunicola CBS 121167</name>
    <dbReference type="NCBI Taxonomy" id="1176127"/>
    <lineage>
        <taxon>Eukaryota</taxon>
        <taxon>Fungi</taxon>
        <taxon>Dikarya</taxon>
        <taxon>Ascomycota</taxon>
        <taxon>Pezizomycotina</taxon>
        <taxon>Dothideomycetes</taxon>
        <taxon>Dothideomycetes incertae sedis</taxon>
        <taxon>Botryosphaeriales</taxon>
        <taxon>Aplosporellaceae</taxon>
        <taxon>Aplosporella</taxon>
    </lineage>
</organism>
<dbReference type="OrthoDB" id="338622at2759"/>
<dbReference type="RefSeq" id="XP_033398102.1">
    <property type="nucleotide sequence ID" value="XM_033536869.1"/>
</dbReference>
<feature type="domain" description="Thioredoxin" evidence="15">
    <location>
        <begin position="59"/>
        <end position="241"/>
    </location>
</feature>
<name>A0A6A6BDZ5_9PEZI</name>
<feature type="region of interest" description="Disordered" evidence="14">
    <location>
        <begin position="1"/>
        <end position="41"/>
    </location>
</feature>
<evidence type="ECO:0000256" key="13">
    <source>
        <dbReference type="ARBA" id="ARBA00077538"/>
    </source>
</evidence>
<evidence type="ECO:0000256" key="7">
    <source>
        <dbReference type="ARBA" id="ARBA00023157"/>
    </source>
</evidence>
<evidence type="ECO:0000256" key="6">
    <source>
        <dbReference type="ARBA" id="ARBA00023002"/>
    </source>
</evidence>
<feature type="compositionally biased region" description="Low complexity" evidence="14">
    <location>
        <begin position="240"/>
        <end position="249"/>
    </location>
</feature>
<dbReference type="PANTHER" id="PTHR42801">
    <property type="entry name" value="THIOREDOXIN-DEPENDENT PEROXIDE REDUCTASE"/>
    <property type="match status" value="1"/>
</dbReference>
<dbReference type="EMBL" id="ML995484">
    <property type="protein sequence ID" value="KAF2142390.1"/>
    <property type="molecule type" value="Genomic_DNA"/>
</dbReference>
<comment type="similarity">
    <text evidence="11">Belongs to the peroxiredoxin family. BCP/PrxQ subfamily.</text>
</comment>
<comment type="catalytic activity">
    <reaction evidence="12">
        <text>a hydroperoxide + [thioredoxin]-dithiol = an alcohol + [thioredoxin]-disulfide + H2O</text>
        <dbReference type="Rhea" id="RHEA:62620"/>
        <dbReference type="Rhea" id="RHEA-COMP:10698"/>
        <dbReference type="Rhea" id="RHEA-COMP:10700"/>
        <dbReference type="ChEBI" id="CHEBI:15377"/>
        <dbReference type="ChEBI" id="CHEBI:29950"/>
        <dbReference type="ChEBI" id="CHEBI:30879"/>
        <dbReference type="ChEBI" id="CHEBI:35924"/>
        <dbReference type="ChEBI" id="CHEBI:50058"/>
        <dbReference type="EC" id="1.11.1.24"/>
    </reaction>
</comment>
<feature type="compositionally biased region" description="Basic residues" evidence="14">
    <location>
        <begin position="18"/>
        <end position="29"/>
    </location>
</feature>
<dbReference type="CDD" id="cd03017">
    <property type="entry name" value="PRX_BCP"/>
    <property type="match status" value="1"/>
</dbReference>
<dbReference type="GO" id="GO:0005737">
    <property type="term" value="C:cytoplasm"/>
    <property type="evidence" value="ECO:0007669"/>
    <property type="project" value="TreeGrafter"/>
</dbReference>
<evidence type="ECO:0000256" key="4">
    <source>
        <dbReference type="ARBA" id="ARBA00022559"/>
    </source>
</evidence>
<evidence type="ECO:0000256" key="1">
    <source>
        <dbReference type="ARBA" id="ARBA00004123"/>
    </source>
</evidence>
<dbReference type="AlphaFoldDB" id="A0A6A6BDZ5"/>
<evidence type="ECO:0000256" key="9">
    <source>
        <dbReference type="ARBA" id="ARBA00023284"/>
    </source>
</evidence>
<keyword evidence="17" id="KW-1185">Reference proteome</keyword>
<dbReference type="Pfam" id="PF00578">
    <property type="entry name" value="AhpC-TSA"/>
    <property type="match status" value="1"/>
</dbReference>
<dbReference type="GO" id="GO:0034599">
    <property type="term" value="P:cellular response to oxidative stress"/>
    <property type="evidence" value="ECO:0007669"/>
    <property type="project" value="UniProtKB-ARBA"/>
</dbReference>
<proteinExistence type="inferred from homology"/>
<sequence length="276" mass="28437">MVELRKRKTPPPQPEKPAKKKPGPRSKAQKAKEAVTEADAAKAQDVLAETATDAKDAVQEAATQVQDAVASAVNGATTTTTTTTPAGKPEKGSKIELDGFGGEIETHDGKKVSLKQLVDESAAGVVLFTYPKASTQGCTKQACLFRDAHTPLTATGYSIYGLSADSPKANLSFKTKQNLPFTLLCDAQNTLLRAIGLAKTPKGAVRGVFVVDKSGTVRAAEAGGPDRTLAVARDVAGAAEGAAPAPAAGSEEDRKRADVAGEVADTAQRVDGGKAE</sequence>
<dbReference type="EC" id="1.11.1.24" evidence="3"/>
<protein>
    <recommendedName>
        <fullName evidence="3">thioredoxin-dependent peroxiredoxin</fullName>
        <ecNumber evidence="3">1.11.1.24</ecNumber>
    </recommendedName>
    <alternativeName>
        <fullName evidence="13">Nuclear thiol peroxidase</fullName>
    </alternativeName>
    <alternativeName>
        <fullName evidence="10">Thioredoxin peroxidase</fullName>
    </alternativeName>
</protein>
<keyword evidence="7" id="KW-1015">Disulfide bond</keyword>
<dbReference type="InterPro" id="IPR013766">
    <property type="entry name" value="Thioredoxin_domain"/>
</dbReference>
<dbReference type="SUPFAM" id="SSF52833">
    <property type="entry name" value="Thioredoxin-like"/>
    <property type="match status" value="1"/>
</dbReference>
<dbReference type="FunFam" id="3.40.30.10:FF:000157">
    <property type="entry name" value="DOT5p Nuclear thiol peroxidase"/>
    <property type="match status" value="1"/>
</dbReference>
<evidence type="ECO:0000256" key="12">
    <source>
        <dbReference type="ARBA" id="ARBA00049091"/>
    </source>
</evidence>
<feature type="region of interest" description="Disordered" evidence="14">
    <location>
        <begin position="240"/>
        <end position="276"/>
    </location>
</feature>
<evidence type="ECO:0000256" key="2">
    <source>
        <dbReference type="ARBA" id="ARBA00011245"/>
    </source>
</evidence>